<accession>A0AAE0B940</accession>
<comment type="caution">
    <text evidence="2">The sequence shown here is derived from an EMBL/GenBank/DDBJ whole genome shotgun (WGS) entry which is preliminary data.</text>
</comment>
<dbReference type="CDD" id="cd06222">
    <property type="entry name" value="RNase_H_like"/>
    <property type="match status" value="1"/>
</dbReference>
<feature type="domain" description="RNase H type-1" evidence="1">
    <location>
        <begin position="237"/>
        <end position="357"/>
    </location>
</feature>
<evidence type="ECO:0000313" key="3">
    <source>
        <dbReference type="Proteomes" id="UP001281410"/>
    </source>
</evidence>
<dbReference type="InterPro" id="IPR044730">
    <property type="entry name" value="RNase_H-like_dom_plant"/>
</dbReference>
<protein>
    <recommendedName>
        <fullName evidence="1">RNase H type-1 domain-containing protein</fullName>
    </recommendedName>
</protein>
<dbReference type="PANTHER" id="PTHR47723:SF22">
    <property type="entry name" value="RNASE H TYPE-1 DOMAIN-CONTAINING PROTEIN"/>
    <property type="match status" value="1"/>
</dbReference>
<dbReference type="InterPro" id="IPR026960">
    <property type="entry name" value="RVT-Znf"/>
</dbReference>
<organism evidence="2 3">
    <name type="scientific">Dipteronia sinensis</name>
    <dbReference type="NCBI Taxonomy" id="43782"/>
    <lineage>
        <taxon>Eukaryota</taxon>
        <taxon>Viridiplantae</taxon>
        <taxon>Streptophyta</taxon>
        <taxon>Embryophyta</taxon>
        <taxon>Tracheophyta</taxon>
        <taxon>Spermatophyta</taxon>
        <taxon>Magnoliopsida</taxon>
        <taxon>eudicotyledons</taxon>
        <taxon>Gunneridae</taxon>
        <taxon>Pentapetalae</taxon>
        <taxon>rosids</taxon>
        <taxon>malvids</taxon>
        <taxon>Sapindales</taxon>
        <taxon>Sapindaceae</taxon>
        <taxon>Hippocastanoideae</taxon>
        <taxon>Acereae</taxon>
        <taxon>Dipteronia</taxon>
    </lineage>
</organism>
<dbReference type="InterPro" id="IPR002156">
    <property type="entry name" value="RNaseH_domain"/>
</dbReference>
<dbReference type="InterPro" id="IPR036397">
    <property type="entry name" value="RNaseH_sf"/>
</dbReference>
<evidence type="ECO:0000259" key="1">
    <source>
        <dbReference type="PROSITE" id="PS50879"/>
    </source>
</evidence>
<dbReference type="InterPro" id="IPR053151">
    <property type="entry name" value="RNase_H-like"/>
</dbReference>
<dbReference type="GO" id="GO:0003676">
    <property type="term" value="F:nucleic acid binding"/>
    <property type="evidence" value="ECO:0007669"/>
    <property type="project" value="InterPro"/>
</dbReference>
<reference evidence="2" key="1">
    <citation type="journal article" date="2023" name="Plant J.">
        <title>Genome sequences and population genomics provide insights into the demographic history, inbreeding, and mutation load of two 'living fossil' tree species of Dipteronia.</title>
        <authorList>
            <person name="Feng Y."/>
            <person name="Comes H.P."/>
            <person name="Chen J."/>
            <person name="Zhu S."/>
            <person name="Lu R."/>
            <person name="Zhang X."/>
            <person name="Li P."/>
            <person name="Qiu J."/>
            <person name="Olsen K.M."/>
            <person name="Qiu Y."/>
        </authorList>
    </citation>
    <scope>NUCLEOTIDE SEQUENCE</scope>
    <source>
        <strain evidence="2">NBL</strain>
    </source>
</reference>
<proteinExistence type="predicted"/>
<dbReference type="SUPFAM" id="SSF53098">
    <property type="entry name" value="Ribonuclease H-like"/>
    <property type="match status" value="1"/>
</dbReference>
<dbReference type="InterPro" id="IPR012337">
    <property type="entry name" value="RNaseH-like_sf"/>
</dbReference>
<dbReference type="Gene3D" id="3.30.420.10">
    <property type="entry name" value="Ribonuclease H-like superfamily/Ribonuclease H"/>
    <property type="match status" value="1"/>
</dbReference>
<dbReference type="AlphaFoldDB" id="A0AAE0B940"/>
<evidence type="ECO:0000313" key="2">
    <source>
        <dbReference type="EMBL" id="KAK3231552.1"/>
    </source>
</evidence>
<dbReference type="EMBL" id="JANJYJ010000001">
    <property type="protein sequence ID" value="KAK3231552.1"/>
    <property type="molecule type" value="Genomic_DNA"/>
</dbReference>
<dbReference type="PROSITE" id="PS50879">
    <property type="entry name" value="RNASE_H_1"/>
    <property type="match status" value="1"/>
</dbReference>
<name>A0AAE0B940_9ROSI</name>
<sequence>MEVFLNFLECIRIRSHIPDGIAWTCSSNGMFSMRAFCEALEESLNVNIAVPDFIWQGHCPPKIEVFVWQLWRGRVFVKEVLHKHGMDQMMDLECPFCQDDNESIDHIFLHCPWSRSLLLNGMSWWGVKGCVNNTVNKWLEGWIGLCPEFKHERAWCSLFFTIVWTIWEYRNQLVFEGKEPIFQQATDLVKFRVVWWFKYLGRGSNDPVDTFLRNLPDLCVEHKKVKVNKIVDWIPPLPDNLKFNVDGSSRGKPGPSGIGGVMRDSNEKVLCLFSFYVGIFDSNVAEIWAIKKAVDLYLSNPNLHSRDITVVSDSKVAVSWVHQSDFGNIQHVSTIYDTRNSMKSFGSLKVVFDSRIF</sequence>
<dbReference type="PANTHER" id="PTHR47723">
    <property type="entry name" value="OS05G0353850 PROTEIN"/>
    <property type="match status" value="1"/>
</dbReference>
<gene>
    <name evidence="2" type="ORF">Dsin_003433</name>
</gene>
<keyword evidence="3" id="KW-1185">Reference proteome</keyword>
<dbReference type="GO" id="GO:0004523">
    <property type="term" value="F:RNA-DNA hybrid ribonuclease activity"/>
    <property type="evidence" value="ECO:0007669"/>
    <property type="project" value="InterPro"/>
</dbReference>
<dbReference type="Pfam" id="PF13456">
    <property type="entry name" value="RVT_3"/>
    <property type="match status" value="1"/>
</dbReference>
<dbReference type="Proteomes" id="UP001281410">
    <property type="component" value="Unassembled WGS sequence"/>
</dbReference>
<dbReference type="Pfam" id="PF13966">
    <property type="entry name" value="zf-RVT"/>
    <property type="match status" value="1"/>
</dbReference>